<evidence type="ECO:0000313" key="2">
    <source>
        <dbReference type="Proteomes" id="UP001346869"/>
    </source>
</evidence>
<accession>A0AAN8AAM2</accession>
<reference evidence="1 2" key="2">
    <citation type="journal article" date="2023" name="Mol. Biol. Evol.">
        <title>Genomics of Secondarily Temperate Adaptation in the Only Non-Antarctic Icefish.</title>
        <authorList>
            <person name="Rivera-Colon A.G."/>
            <person name="Rayamajhi N."/>
            <person name="Minhas B.F."/>
            <person name="Madrigal G."/>
            <person name="Bilyk K.T."/>
            <person name="Yoon V."/>
            <person name="Hune M."/>
            <person name="Gregory S."/>
            <person name="Cheng C.H.C."/>
            <person name="Catchen J.M."/>
        </authorList>
    </citation>
    <scope>NUCLEOTIDE SEQUENCE [LARGE SCALE GENOMIC DNA]</scope>
    <source>
        <strain evidence="1">JMC-PN-2008</strain>
    </source>
</reference>
<keyword evidence="2" id="KW-1185">Reference proteome</keyword>
<gene>
    <name evidence="1" type="ORF">PBY51_005819</name>
</gene>
<sequence>MNSQRAHHNAVTSPRAPFKLPFPRQALKRCTKTLLSPGLTPKPLRSARGGAASWFWRLRSPVQSQQWSDSKTLTFF</sequence>
<protein>
    <submittedName>
        <fullName evidence="1">Uncharacterized protein</fullName>
    </submittedName>
</protein>
<proteinExistence type="predicted"/>
<evidence type="ECO:0000313" key="1">
    <source>
        <dbReference type="EMBL" id="KAK5848183.1"/>
    </source>
</evidence>
<dbReference type="AlphaFoldDB" id="A0AAN8AAM2"/>
<dbReference type="Proteomes" id="UP001346869">
    <property type="component" value="Unassembled WGS sequence"/>
</dbReference>
<reference evidence="1 2" key="1">
    <citation type="journal article" date="2023" name="Genes (Basel)">
        <title>Chromosome-Level Genome Assembly and Circadian Gene Repertoire of the Patagonia Blennie Eleginops maclovinus-The Closest Ancestral Proxy of Antarctic Cryonotothenioids.</title>
        <authorList>
            <person name="Cheng C.C."/>
            <person name="Rivera-Colon A.G."/>
            <person name="Minhas B.F."/>
            <person name="Wilson L."/>
            <person name="Rayamajhi N."/>
            <person name="Vargas-Chacoff L."/>
            <person name="Catchen J.M."/>
        </authorList>
    </citation>
    <scope>NUCLEOTIDE SEQUENCE [LARGE SCALE GENOMIC DNA]</scope>
    <source>
        <strain evidence="1">JMC-PN-2008</strain>
    </source>
</reference>
<name>A0AAN8AAM2_ELEMC</name>
<comment type="caution">
    <text evidence="1">The sequence shown here is derived from an EMBL/GenBank/DDBJ whole genome shotgun (WGS) entry which is preliminary data.</text>
</comment>
<dbReference type="EMBL" id="JAUZQC010000025">
    <property type="protein sequence ID" value="KAK5848183.1"/>
    <property type="molecule type" value="Genomic_DNA"/>
</dbReference>
<organism evidence="1 2">
    <name type="scientific">Eleginops maclovinus</name>
    <name type="common">Patagonian blennie</name>
    <name type="synonym">Eleginus maclovinus</name>
    <dbReference type="NCBI Taxonomy" id="56733"/>
    <lineage>
        <taxon>Eukaryota</taxon>
        <taxon>Metazoa</taxon>
        <taxon>Chordata</taxon>
        <taxon>Craniata</taxon>
        <taxon>Vertebrata</taxon>
        <taxon>Euteleostomi</taxon>
        <taxon>Actinopterygii</taxon>
        <taxon>Neopterygii</taxon>
        <taxon>Teleostei</taxon>
        <taxon>Neoteleostei</taxon>
        <taxon>Acanthomorphata</taxon>
        <taxon>Eupercaria</taxon>
        <taxon>Perciformes</taxon>
        <taxon>Notothenioidei</taxon>
        <taxon>Eleginopidae</taxon>
        <taxon>Eleginops</taxon>
    </lineage>
</organism>